<dbReference type="GO" id="GO:0090575">
    <property type="term" value="C:RNA polymerase II transcription regulator complex"/>
    <property type="evidence" value="ECO:0007669"/>
    <property type="project" value="TreeGrafter"/>
</dbReference>
<feature type="coiled-coil region" evidence="6">
    <location>
        <begin position="105"/>
        <end position="132"/>
    </location>
</feature>
<dbReference type="Proteomes" id="UP000554482">
    <property type="component" value="Unassembled WGS sequence"/>
</dbReference>
<dbReference type="SMART" id="SM00353">
    <property type="entry name" value="HLH"/>
    <property type="match status" value="1"/>
</dbReference>
<evidence type="ECO:0000256" key="7">
    <source>
        <dbReference type="SAM" id="MobiDB-lite"/>
    </source>
</evidence>
<dbReference type="EMBL" id="JABWDY010016399">
    <property type="protein sequence ID" value="KAF5196140.1"/>
    <property type="molecule type" value="Genomic_DNA"/>
</dbReference>
<organism evidence="9 10">
    <name type="scientific">Thalictrum thalictroides</name>
    <name type="common">Rue-anemone</name>
    <name type="synonym">Anemone thalictroides</name>
    <dbReference type="NCBI Taxonomy" id="46969"/>
    <lineage>
        <taxon>Eukaryota</taxon>
        <taxon>Viridiplantae</taxon>
        <taxon>Streptophyta</taxon>
        <taxon>Embryophyta</taxon>
        <taxon>Tracheophyta</taxon>
        <taxon>Spermatophyta</taxon>
        <taxon>Magnoliopsida</taxon>
        <taxon>Ranunculales</taxon>
        <taxon>Ranunculaceae</taxon>
        <taxon>Thalictroideae</taxon>
        <taxon>Thalictrum</taxon>
    </lineage>
</organism>
<evidence type="ECO:0000256" key="2">
    <source>
        <dbReference type="ARBA" id="ARBA00023015"/>
    </source>
</evidence>
<sequence>MNNYIYPIYPLQQGDELLEMIFPTEPTIQQDMHHENLPNTQPSDPAPFKSQDSKSSSEAAGSTKKMAHRDLERQRRQEMNSLYTSLRSLLPLEYVKGKRSISDHMYEATNYIKDLEKNIQDLKNKRDKLNILTNFGTTTETVMTESMSGLSDFVTVRKCWQGVEVVVSSSLKEVVVSLSRVLEVLVEEGLTAVSCVSSKVNERLIHTIQAEVMDPTASINTSLLRQKLMSLVHIGQVEFP</sequence>
<dbReference type="GO" id="GO:0046983">
    <property type="term" value="F:protein dimerization activity"/>
    <property type="evidence" value="ECO:0007669"/>
    <property type="project" value="InterPro"/>
</dbReference>
<evidence type="ECO:0000256" key="3">
    <source>
        <dbReference type="ARBA" id="ARBA00023125"/>
    </source>
</evidence>
<evidence type="ECO:0000256" key="6">
    <source>
        <dbReference type="SAM" id="Coils"/>
    </source>
</evidence>
<evidence type="ECO:0000256" key="4">
    <source>
        <dbReference type="ARBA" id="ARBA00023163"/>
    </source>
</evidence>
<dbReference type="Pfam" id="PF00010">
    <property type="entry name" value="HLH"/>
    <property type="match status" value="1"/>
</dbReference>
<protein>
    <submittedName>
        <fullName evidence="9">Transcription factor bhlh</fullName>
    </submittedName>
</protein>
<dbReference type="InterPro" id="IPR036638">
    <property type="entry name" value="HLH_DNA-bd_sf"/>
</dbReference>
<evidence type="ECO:0000256" key="5">
    <source>
        <dbReference type="ARBA" id="ARBA00023242"/>
    </source>
</evidence>
<dbReference type="GO" id="GO:0000981">
    <property type="term" value="F:DNA-binding transcription factor activity, RNA polymerase II-specific"/>
    <property type="evidence" value="ECO:0007669"/>
    <property type="project" value="TreeGrafter"/>
</dbReference>
<keyword evidence="6" id="KW-0175">Coiled coil</keyword>
<name>A0A7J6WHN2_THATH</name>
<keyword evidence="5" id="KW-0539">Nucleus</keyword>
<dbReference type="FunFam" id="4.10.280.10:FF:000085">
    <property type="entry name" value="Transcription factor bHLH126"/>
    <property type="match status" value="1"/>
</dbReference>
<dbReference type="GO" id="GO:0000977">
    <property type="term" value="F:RNA polymerase II transcription regulatory region sequence-specific DNA binding"/>
    <property type="evidence" value="ECO:0007669"/>
    <property type="project" value="TreeGrafter"/>
</dbReference>
<feature type="domain" description="BHLH" evidence="8">
    <location>
        <begin position="63"/>
        <end position="115"/>
    </location>
</feature>
<dbReference type="InterPro" id="IPR011598">
    <property type="entry name" value="bHLH_dom"/>
</dbReference>
<evidence type="ECO:0000256" key="1">
    <source>
        <dbReference type="ARBA" id="ARBA00011738"/>
    </source>
</evidence>
<dbReference type="PANTHER" id="PTHR13935">
    <property type="entry name" value="ACHAETE-SCUTE TRANSCRIPTION FACTOR-RELATED"/>
    <property type="match status" value="1"/>
</dbReference>
<dbReference type="SUPFAM" id="SSF47459">
    <property type="entry name" value="HLH, helix-loop-helix DNA-binding domain"/>
    <property type="match status" value="1"/>
</dbReference>
<comment type="subunit">
    <text evidence="1">Homodimer.</text>
</comment>
<proteinExistence type="predicted"/>
<dbReference type="CDD" id="cd18914">
    <property type="entry name" value="bHLH_AtORG2_like"/>
    <property type="match status" value="1"/>
</dbReference>
<dbReference type="OrthoDB" id="1935281at2759"/>
<reference evidence="9 10" key="1">
    <citation type="submission" date="2020-06" db="EMBL/GenBank/DDBJ databases">
        <title>Transcriptomic and genomic resources for Thalictrum thalictroides and T. hernandezii: Facilitating candidate gene discovery in an emerging model plant lineage.</title>
        <authorList>
            <person name="Arias T."/>
            <person name="Riano-Pachon D.M."/>
            <person name="Di Stilio V.S."/>
        </authorList>
    </citation>
    <scope>NUCLEOTIDE SEQUENCE [LARGE SCALE GENOMIC DNA]</scope>
    <source>
        <strain evidence="10">cv. WT478/WT964</strain>
        <tissue evidence="9">Leaves</tissue>
    </source>
</reference>
<dbReference type="PANTHER" id="PTHR13935:SF106">
    <property type="entry name" value="ACHAETE-SCUTE COMPLEX PROTEIN T5-RELATED"/>
    <property type="match status" value="1"/>
</dbReference>
<evidence type="ECO:0000313" key="9">
    <source>
        <dbReference type="EMBL" id="KAF5196140.1"/>
    </source>
</evidence>
<dbReference type="Gene3D" id="4.10.280.10">
    <property type="entry name" value="Helix-loop-helix DNA-binding domain"/>
    <property type="match status" value="1"/>
</dbReference>
<keyword evidence="4" id="KW-0804">Transcription</keyword>
<keyword evidence="3" id="KW-0238">DNA-binding</keyword>
<feature type="region of interest" description="Disordered" evidence="7">
    <location>
        <begin position="33"/>
        <end position="73"/>
    </location>
</feature>
<gene>
    <name evidence="9" type="ORF">FRX31_014272</name>
</gene>
<dbReference type="AlphaFoldDB" id="A0A7J6WHN2"/>
<comment type="caution">
    <text evidence="9">The sequence shown here is derived from an EMBL/GenBank/DDBJ whole genome shotgun (WGS) entry which is preliminary data.</text>
</comment>
<keyword evidence="10" id="KW-1185">Reference proteome</keyword>
<evidence type="ECO:0000259" key="8">
    <source>
        <dbReference type="PROSITE" id="PS50888"/>
    </source>
</evidence>
<dbReference type="PROSITE" id="PS50888">
    <property type="entry name" value="BHLH"/>
    <property type="match status" value="1"/>
</dbReference>
<dbReference type="InterPro" id="IPR015660">
    <property type="entry name" value="MASH1/Ascl1a-like"/>
</dbReference>
<evidence type="ECO:0000313" key="10">
    <source>
        <dbReference type="Proteomes" id="UP000554482"/>
    </source>
</evidence>
<accession>A0A7J6WHN2</accession>
<keyword evidence="2" id="KW-0805">Transcription regulation</keyword>